<proteinExistence type="predicted"/>
<dbReference type="InterPro" id="IPR044150">
    <property type="entry name" value="HDAC_classIV"/>
</dbReference>
<dbReference type="Proteomes" id="UP000695022">
    <property type="component" value="Unplaced"/>
</dbReference>
<evidence type="ECO:0000256" key="1">
    <source>
        <dbReference type="ARBA" id="ARBA00022801"/>
    </source>
</evidence>
<dbReference type="InterPro" id="IPR037138">
    <property type="entry name" value="His_deacetylse_dom_sf"/>
</dbReference>
<accession>A0ABM1E2Y6</accession>
<name>A0ABM1E2Y6_PRICU</name>
<dbReference type="PANTHER" id="PTHR10625">
    <property type="entry name" value="HISTONE DEACETYLASE HDAC1-RELATED"/>
    <property type="match status" value="1"/>
</dbReference>
<feature type="region of interest" description="Disordered" evidence="3">
    <location>
        <begin position="295"/>
        <end position="322"/>
    </location>
</feature>
<evidence type="ECO:0000256" key="3">
    <source>
        <dbReference type="SAM" id="MobiDB-lite"/>
    </source>
</evidence>
<dbReference type="CDD" id="cd09993">
    <property type="entry name" value="HDAC_classIV"/>
    <property type="match status" value="1"/>
</dbReference>
<feature type="region of interest" description="Disordered" evidence="3">
    <location>
        <begin position="594"/>
        <end position="622"/>
    </location>
</feature>
<keyword evidence="5" id="KW-1185">Reference proteome</keyword>
<dbReference type="RefSeq" id="XP_014666557.1">
    <property type="nucleotide sequence ID" value="XM_014811071.1"/>
</dbReference>
<dbReference type="SUPFAM" id="SSF52768">
    <property type="entry name" value="Arginase/deacetylase"/>
    <property type="match status" value="1"/>
</dbReference>
<dbReference type="GeneID" id="106808371"/>
<feature type="domain" description="Histone deacetylase" evidence="4">
    <location>
        <begin position="41"/>
        <end position="227"/>
    </location>
</feature>
<gene>
    <name evidence="6" type="primary">LOC106808371</name>
</gene>
<comment type="catalytic activity">
    <reaction evidence="2">
        <text>N(6)-acetyl-L-lysyl-[histone] + H2O = L-lysyl-[histone] + acetate</text>
        <dbReference type="Rhea" id="RHEA:58196"/>
        <dbReference type="Rhea" id="RHEA-COMP:9845"/>
        <dbReference type="Rhea" id="RHEA-COMP:11338"/>
        <dbReference type="ChEBI" id="CHEBI:15377"/>
        <dbReference type="ChEBI" id="CHEBI:29969"/>
        <dbReference type="ChEBI" id="CHEBI:30089"/>
        <dbReference type="ChEBI" id="CHEBI:61930"/>
        <dbReference type="EC" id="3.5.1.98"/>
    </reaction>
</comment>
<organism evidence="5 6">
    <name type="scientific">Priapulus caudatus</name>
    <name type="common">Priapulid worm</name>
    <dbReference type="NCBI Taxonomy" id="37621"/>
    <lineage>
        <taxon>Eukaryota</taxon>
        <taxon>Metazoa</taxon>
        <taxon>Ecdysozoa</taxon>
        <taxon>Scalidophora</taxon>
        <taxon>Priapulida</taxon>
        <taxon>Priapulimorpha</taxon>
        <taxon>Priapulimorphida</taxon>
        <taxon>Priapulidae</taxon>
        <taxon>Priapulus</taxon>
    </lineage>
</organism>
<protein>
    <submittedName>
        <fullName evidence="6">Uncharacterized protein LOC106808371</fullName>
    </submittedName>
</protein>
<dbReference type="Gene3D" id="3.40.800.20">
    <property type="entry name" value="Histone deacetylase domain"/>
    <property type="match status" value="1"/>
</dbReference>
<dbReference type="Pfam" id="PF00850">
    <property type="entry name" value="Hist_deacetyl"/>
    <property type="match status" value="1"/>
</dbReference>
<evidence type="ECO:0000313" key="6">
    <source>
        <dbReference type="RefSeq" id="XP_014666557.1"/>
    </source>
</evidence>
<dbReference type="InterPro" id="IPR023696">
    <property type="entry name" value="Ureohydrolase_dom_sf"/>
</dbReference>
<dbReference type="PRINTS" id="PR01270">
    <property type="entry name" value="HDASUPER"/>
</dbReference>
<dbReference type="PANTHER" id="PTHR10625:SF23">
    <property type="entry name" value="HISTONE DEACETYLASE 11"/>
    <property type="match status" value="1"/>
</dbReference>
<dbReference type="InterPro" id="IPR000286">
    <property type="entry name" value="HDACs"/>
</dbReference>
<sequence length="680" mass="76036">MDLVEERLSKSKLYFDVEVKKWPIIYSKAYNIGFLKMEKLHPFDSGKWGRVHQFLKDGKMLTDDTTVVPYEATEDDLMVVHSQRYLDSLKLSYNVARITEVPPVAFVPNMFVQWRVLTPIKHQVGGTILAGKLAMERGWAINIGGGFHHCSADSGGGFCIYADITLCVKYLFAKVERVKKAMIIDLDAHQGNGYQRDFMHDDRVYIMDVFNSGIYPRDEKAKENNTDGGVVKGTYTIWRGRNPNIFPATNSNTLANTRRWIIKNNNLIDTELEQIVAAVQTQNNALQPTLIPTEQPEDLLQPPDPEAEQTPQHTDTHEGESVVDMEDRISTKLLETQAIPLDQRRSLKKVHLNKAIRHDIQAANQALTNIIKDNHLYLSEIKELMLRWFTKQSEHYYQNKLFHEDAKKFYRHLNEQQSTIKEPPSQDQLDQILAWNTGITYELVSHHLSLSLSLSVQGIIQRDELVFRKARERSIAIVMLTSGGYQHSTARIIADSILNLWQKKLIAQPEAELAVACERRLLRRPTQLAARRHGTGLFSRLRLFCSSQTADSTPSSEEFYGVAAARTPGDRDAFRSPECTGETTAEMVASSIDDSRRDGGAAMPHKAGSSVEANEATHPSQHSVAATTISSDVVAEIAATGDAQLCSGVSHGYVKPGEVRREAAGDAAAAARGGDGKCKA</sequence>
<evidence type="ECO:0000313" key="5">
    <source>
        <dbReference type="Proteomes" id="UP000695022"/>
    </source>
</evidence>
<keyword evidence="1" id="KW-0378">Hydrolase</keyword>
<reference evidence="6" key="1">
    <citation type="submission" date="2025-08" db="UniProtKB">
        <authorList>
            <consortium name="RefSeq"/>
        </authorList>
    </citation>
    <scope>IDENTIFICATION</scope>
</reference>
<evidence type="ECO:0000256" key="2">
    <source>
        <dbReference type="ARBA" id="ARBA00048287"/>
    </source>
</evidence>
<dbReference type="InterPro" id="IPR023801">
    <property type="entry name" value="His_deacetylse_dom"/>
</dbReference>
<evidence type="ECO:0000259" key="4">
    <source>
        <dbReference type="Pfam" id="PF00850"/>
    </source>
</evidence>